<dbReference type="InterPro" id="IPR005119">
    <property type="entry name" value="LysR_subst-bd"/>
</dbReference>
<comment type="function">
    <text evidence="1">NodD regulates the expression of the nodABCFE genes which encode other nodulation proteins. NodD is also a negative regulator of its own expression. Binds flavonoids as inducers.</text>
</comment>
<evidence type="ECO:0000259" key="7">
    <source>
        <dbReference type="PROSITE" id="PS50931"/>
    </source>
</evidence>
<keyword evidence="5" id="KW-0804">Transcription</keyword>
<evidence type="ECO:0000256" key="1">
    <source>
        <dbReference type="ARBA" id="ARBA00003502"/>
    </source>
</evidence>
<dbReference type="FunFam" id="1.10.10.10:FF:000038">
    <property type="entry name" value="Glycine cleavage system transcriptional activator"/>
    <property type="match status" value="1"/>
</dbReference>
<dbReference type="STRING" id="1505087.AYJ54_22960"/>
<dbReference type="SUPFAM" id="SSF53850">
    <property type="entry name" value="Periplasmic binding protein-like II"/>
    <property type="match status" value="1"/>
</dbReference>
<dbReference type="GO" id="GO:0043565">
    <property type="term" value="F:sequence-specific DNA binding"/>
    <property type="evidence" value="ECO:0007669"/>
    <property type="project" value="TreeGrafter"/>
</dbReference>
<accession>A0A176YI37</accession>
<dbReference type="InterPro" id="IPR036388">
    <property type="entry name" value="WH-like_DNA-bd_sf"/>
</dbReference>
<comment type="caution">
    <text evidence="8">The sequence shown here is derived from an EMBL/GenBank/DDBJ whole genome shotgun (WGS) entry which is preliminary data.</text>
</comment>
<dbReference type="FunFam" id="3.40.190.10:FF:000017">
    <property type="entry name" value="Glycine cleavage system transcriptional activator"/>
    <property type="match status" value="1"/>
</dbReference>
<evidence type="ECO:0000256" key="3">
    <source>
        <dbReference type="ARBA" id="ARBA00023015"/>
    </source>
</evidence>
<keyword evidence="4" id="KW-0238">DNA-binding</keyword>
<dbReference type="PANTHER" id="PTHR30537:SF26">
    <property type="entry name" value="GLYCINE CLEAVAGE SYSTEM TRANSCRIPTIONAL ACTIVATOR"/>
    <property type="match status" value="1"/>
</dbReference>
<reference evidence="8 9" key="1">
    <citation type="submission" date="2016-03" db="EMBL/GenBank/DDBJ databases">
        <title>Draft Genome Sequence of the Strain BR 10245 (Bradyrhizobium sp.) isolated from nodules of Centrolobium paraense.</title>
        <authorList>
            <person name="Simoes-Araujo J.L.Sr."/>
            <person name="Barauna A.C."/>
            <person name="Silva K."/>
            <person name="Zilli J.E."/>
        </authorList>
    </citation>
    <scope>NUCLEOTIDE SEQUENCE [LARGE SCALE GENOMIC DNA]</scope>
    <source>
        <strain evidence="8 9">BR 10245</strain>
    </source>
</reference>
<evidence type="ECO:0000256" key="6">
    <source>
        <dbReference type="SAM" id="MobiDB-lite"/>
    </source>
</evidence>
<feature type="region of interest" description="Disordered" evidence="6">
    <location>
        <begin position="304"/>
        <end position="327"/>
    </location>
</feature>
<dbReference type="EMBL" id="LUUB01000080">
    <property type="protein sequence ID" value="OAF05335.1"/>
    <property type="molecule type" value="Genomic_DNA"/>
</dbReference>
<dbReference type="RefSeq" id="WP_063704904.1">
    <property type="nucleotide sequence ID" value="NZ_LUUB01000080.1"/>
</dbReference>
<dbReference type="InterPro" id="IPR058163">
    <property type="entry name" value="LysR-type_TF_proteobact-type"/>
</dbReference>
<keyword evidence="3" id="KW-0805">Transcription regulation</keyword>
<dbReference type="OrthoDB" id="9793571at2"/>
<dbReference type="GO" id="GO:0006351">
    <property type="term" value="P:DNA-templated transcription"/>
    <property type="evidence" value="ECO:0007669"/>
    <property type="project" value="TreeGrafter"/>
</dbReference>
<dbReference type="GO" id="GO:0003700">
    <property type="term" value="F:DNA-binding transcription factor activity"/>
    <property type="evidence" value="ECO:0007669"/>
    <property type="project" value="InterPro"/>
</dbReference>
<feature type="domain" description="HTH lysR-type" evidence="7">
    <location>
        <begin position="6"/>
        <end position="63"/>
    </location>
</feature>
<protein>
    <submittedName>
        <fullName evidence="8">Transcriptional regulator</fullName>
    </submittedName>
</protein>
<dbReference type="CDD" id="cd08432">
    <property type="entry name" value="PBP2_GcdR_TrpI_HvrB_AmpR_like"/>
    <property type="match status" value="1"/>
</dbReference>
<dbReference type="InterPro" id="IPR036390">
    <property type="entry name" value="WH_DNA-bd_sf"/>
</dbReference>
<dbReference type="Pfam" id="PF03466">
    <property type="entry name" value="LysR_substrate"/>
    <property type="match status" value="1"/>
</dbReference>
<dbReference type="Gene3D" id="1.10.10.10">
    <property type="entry name" value="Winged helix-like DNA-binding domain superfamily/Winged helix DNA-binding domain"/>
    <property type="match status" value="1"/>
</dbReference>
<gene>
    <name evidence="8" type="ORF">AYJ54_22960</name>
</gene>
<dbReference type="SUPFAM" id="SSF46785">
    <property type="entry name" value="Winged helix' DNA-binding domain"/>
    <property type="match status" value="1"/>
</dbReference>
<dbReference type="InterPro" id="IPR000847">
    <property type="entry name" value="LysR_HTH_N"/>
</dbReference>
<dbReference type="Pfam" id="PF00126">
    <property type="entry name" value="HTH_1"/>
    <property type="match status" value="1"/>
</dbReference>
<dbReference type="AlphaFoldDB" id="A0A176YI37"/>
<evidence type="ECO:0000313" key="8">
    <source>
        <dbReference type="EMBL" id="OAF05335.1"/>
    </source>
</evidence>
<evidence type="ECO:0000256" key="4">
    <source>
        <dbReference type="ARBA" id="ARBA00023125"/>
    </source>
</evidence>
<evidence type="ECO:0000313" key="9">
    <source>
        <dbReference type="Proteomes" id="UP000076959"/>
    </source>
</evidence>
<dbReference type="Gene3D" id="3.40.190.10">
    <property type="entry name" value="Periplasmic binding protein-like II"/>
    <property type="match status" value="2"/>
</dbReference>
<dbReference type="PROSITE" id="PS50931">
    <property type="entry name" value="HTH_LYSR"/>
    <property type="match status" value="1"/>
</dbReference>
<dbReference type="Proteomes" id="UP000076959">
    <property type="component" value="Unassembled WGS sequence"/>
</dbReference>
<name>A0A176YI37_9BRAD</name>
<organism evidence="8 9">
    <name type="scientific">Bradyrhizobium centrolobii</name>
    <dbReference type="NCBI Taxonomy" id="1505087"/>
    <lineage>
        <taxon>Bacteria</taxon>
        <taxon>Pseudomonadati</taxon>
        <taxon>Pseudomonadota</taxon>
        <taxon>Alphaproteobacteria</taxon>
        <taxon>Hyphomicrobiales</taxon>
        <taxon>Nitrobacteraceae</taxon>
        <taxon>Bradyrhizobium</taxon>
    </lineage>
</organism>
<evidence type="ECO:0000256" key="5">
    <source>
        <dbReference type="ARBA" id="ARBA00023163"/>
    </source>
</evidence>
<dbReference type="NCBIfam" id="NF008352">
    <property type="entry name" value="PRK11139.1"/>
    <property type="match status" value="1"/>
</dbReference>
<evidence type="ECO:0000256" key="2">
    <source>
        <dbReference type="ARBA" id="ARBA00009437"/>
    </source>
</evidence>
<sequence>MRPRLPPLNALKAFEAAARHESFTRAAEELCVTQGAISHQVKALEAELAIKLFNRERHRLIITEAGRDYLAVVRDALDRIAAGTERLLQRQSAGVLTVSTSPDFAAKWLVHRLGHFAEAHAGIDLRVSAAMHHVDFAREEVDLAVRHGDGNWPGLDAVRLSQERLFAVCSPKLMSGRRRRLGAADILKFPLIHLDSRSDWEKWLRGVGIDDAGVTHGPVLNRASMVIDAAINGQGIALARTTLAAWDLINGRLVMAFPESLPVSKTYWIVCPKATAALPKITTFRDWLLAEAAADLRQLKCLAQRPGTQAEPNSRRGKPKSRVASPR</sequence>
<proteinExistence type="inferred from homology"/>
<keyword evidence="9" id="KW-1185">Reference proteome</keyword>
<comment type="similarity">
    <text evidence="2">Belongs to the LysR transcriptional regulatory family.</text>
</comment>
<dbReference type="PANTHER" id="PTHR30537">
    <property type="entry name" value="HTH-TYPE TRANSCRIPTIONAL REGULATOR"/>
    <property type="match status" value="1"/>
</dbReference>
<dbReference type="PRINTS" id="PR00039">
    <property type="entry name" value="HTHLYSR"/>
</dbReference>